<reference evidence="13" key="1">
    <citation type="submission" date="2014-09" db="EMBL/GenBank/DDBJ databases">
        <authorList>
            <person name="Gomez-Valero L."/>
        </authorList>
    </citation>
    <scope>NUCLEOTIDE SEQUENCE [LARGE SCALE GENOMIC DNA]</scope>
    <source>
        <strain evidence="13">ATCC700992</strain>
    </source>
</reference>
<organism evidence="12 13">
    <name type="scientific">Legionella fallonii LLAP-10</name>
    <dbReference type="NCBI Taxonomy" id="1212491"/>
    <lineage>
        <taxon>Bacteria</taxon>
        <taxon>Pseudomonadati</taxon>
        <taxon>Pseudomonadota</taxon>
        <taxon>Gammaproteobacteria</taxon>
        <taxon>Legionellales</taxon>
        <taxon>Legionellaceae</taxon>
        <taxon>Legionella</taxon>
    </lineage>
</organism>
<evidence type="ECO:0000256" key="6">
    <source>
        <dbReference type="ARBA" id="ARBA00023136"/>
    </source>
</evidence>
<keyword evidence="11" id="KW-1133">Transmembrane helix</keyword>
<dbReference type="PANTHER" id="PTHR30203:SF20">
    <property type="entry name" value="MULTIDRUG RESISTANCE OUTER MEMBRANE PROTEIN MDTP-RELATED"/>
    <property type="match status" value="1"/>
</dbReference>
<comment type="subcellular location">
    <subcellularLocation>
        <location evidence="10">Cell outer membrane</location>
        <topology evidence="10">Lipid-anchor</topology>
    </subcellularLocation>
    <subcellularLocation>
        <location evidence="1">Membrane</location>
    </subcellularLocation>
</comment>
<comment type="similarity">
    <text evidence="2 10">Belongs to the outer membrane factor (OMF) (TC 1.B.17) family.</text>
</comment>
<dbReference type="NCBIfam" id="TIGR01845">
    <property type="entry name" value="outer_NodT"/>
    <property type="match status" value="1"/>
</dbReference>
<proteinExistence type="inferred from homology"/>
<dbReference type="HOGENOM" id="CLU_012817_13_2_6"/>
<dbReference type="KEGG" id="lfa:LFA_1918"/>
<evidence type="ECO:0000256" key="5">
    <source>
        <dbReference type="ARBA" id="ARBA00022729"/>
    </source>
</evidence>
<gene>
    <name evidence="12" type="ORF">LFA_1918</name>
</gene>
<evidence type="ECO:0000256" key="10">
    <source>
        <dbReference type="RuleBase" id="RU362097"/>
    </source>
</evidence>
<dbReference type="Pfam" id="PF02321">
    <property type="entry name" value="OEP"/>
    <property type="match status" value="2"/>
</dbReference>
<dbReference type="PANTHER" id="PTHR30203">
    <property type="entry name" value="OUTER MEMBRANE CATION EFFLUX PROTEIN"/>
    <property type="match status" value="1"/>
</dbReference>
<dbReference type="SUPFAM" id="SSF56954">
    <property type="entry name" value="Outer membrane efflux proteins (OEP)"/>
    <property type="match status" value="1"/>
</dbReference>
<dbReference type="EMBL" id="LN614827">
    <property type="protein sequence ID" value="CEG57310.1"/>
    <property type="molecule type" value="Genomic_DNA"/>
</dbReference>
<keyword evidence="8 10" id="KW-0449">Lipoprotein</keyword>
<dbReference type="Gene3D" id="1.20.1600.10">
    <property type="entry name" value="Outer membrane efflux proteins (OEP)"/>
    <property type="match status" value="1"/>
</dbReference>
<keyword evidence="3 10" id="KW-1134">Transmembrane beta strand</keyword>
<evidence type="ECO:0000256" key="11">
    <source>
        <dbReference type="SAM" id="Phobius"/>
    </source>
</evidence>
<dbReference type="STRING" id="1212491.LFA_1918"/>
<dbReference type="GO" id="GO:0009279">
    <property type="term" value="C:cell outer membrane"/>
    <property type="evidence" value="ECO:0007669"/>
    <property type="project" value="UniProtKB-SubCell"/>
</dbReference>
<sequence>MQANRIFWNLMMGSTLNSKYSNKRAFFIICFFFTIIVNLIGCVNYIGIKSNKKIAPPTKFQTKKSIPRQHGHWPTTNWAKQFGDPQLASLIDEALQNNPSLEVAKARIVQAKALASQRASVFLPSANFTTQVARGRLSATLFPPIIGGGSWYNFGEFLSSASYELDFWGKNLASHRQAISQERAAEAAEQEARLSIATSVASAYNQLAYYYDLRHVLRLTVTQREDLDKISAVRLKTGLDTKVQYFQSRNTTANAKTQLRDVEGQIILTRQQLGTLLGAGPDRGLAIRRPQLKSAYTPQLPPNLPLNLLGRRPDIVNARWTVEAACQGVKNVKAKFYPDINILGIAGLLSLGISRIFEQASAEYQIGPALRLPIFDGGSLRAQLRGQYGNYEEAVANYDVTLNNALSDVASQITSINSTDNQLVTQKQALYTSERAYNLARLQYRTGLASQLVVLDAETLYLNAQQTLLQLIANRRNQQIALIKALGGGFDACCHAPNHKAQKDK</sequence>
<keyword evidence="13" id="KW-1185">Reference proteome</keyword>
<evidence type="ECO:0000256" key="7">
    <source>
        <dbReference type="ARBA" id="ARBA00023139"/>
    </source>
</evidence>
<dbReference type="OrthoDB" id="9770517at2"/>
<dbReference type="Proteomes" id="UP000032430">
    <property type="component" value="Chromosome I"/>
</dbReference>
<keyword evidence="6 10" id="KW-0472">Membrane</keyword>
<dbReference type="InterPro" id="IPR003423">
    <property type="entry name" value="OMP_efflux"/>
</dbReference>
<evidence type="ECO:0000256" key="8">
    <source>
        <dbReference type="ARBA" id="ARBA00023288"/>
    </source>
</evidence>
<keyword evidence="4 10" id="KW-0812">Transmembrane</keyword>
<evidence type="ECO:0000313" key="12">
    <source>
        <dbReference type="EMBL" id="CEG57310.1"/>
    </source>
</evidence>
<evidence type="ECO:0000256" key="3">
    <source>
        <dbReference type="ARBA" id="ARBA00022452"/>
    </source>
</evidence>
<accession>A0A098G731</accession>
<keyword evidence="5" id="KW-0732">Signal</keyword>
<protein>
    <submittedName>
        <fullName evidence="12">Efflux transporter, outer membrane factor lipoprotein, NodT family</fullName>
    </submittedName>
</protein>
<evidence type="ECO:0000256" key="1">
    <source>
        <dbReference type="ARBA" id="ARBA00004370"/>
    </source>
</evidence>
<dbReference type="Gene3D" id="2.20.200.10">
    <property type="entry name" value="Outer membrane efflux proteins (OEP)"/>
    <property type="match status" value="1"/>
</dbReference>
<evidence type="ECO:0000256" key="2">
    <source>
        <dbReference type="ARBA" id="ARBA00007613"/>
    </source>
</evidence>
<comment type="function">
    <text evidence="9">Could be involved in resistance to puromycin, acriflavine and tetraphenylarsonium chloride.</text>
</comment>
<evidence type="ECO:0000256" key="4">
    <source>
        <dbReference type="ARBA" id="ARBA00022692"/>
    </source>
</evidence>
<name>A0A098G731_9GAMM</name>
<dbReference type="AlphaFoldDB" id="A0A098G731"/>
<evidence type="ECO:0000256" key="9">
    <source>
        <dbReference type="ARBA" id="ARBA00037313"/>
    </source>
</evidence>
<feature type="transmembrane region" description="Helical" evidence="11">
    <location>
        <begin position="25"/>
        <end position="48"/>
    </location>
</feature>
<keyword evidence="7 10" id="KW-0564">Palmitate</keyword>
<dbReference type="InterPro" id="IPR010131">
    <property type="entry name" value="MdtP/NodT-like"/>
</dbReference>
<dbReference type="GO" id="GO:0015562">
    <property type="term" value="F:efflux transmembrane transporter activity"/>
    <property type="evidence" value="ECO:0007669"/>
    <property type="project" value="InterPro"/>
</dbReference>
<evidence type="ECO:0000313" key="13">
    <source>
        <dbReference type="Proteomes" id="UP000032430"/>
    </source>
</evidence>